<evidence type="ECO:0000313" key="2">
    <source>
        <dbReference type="Proteomes" id="UP000789901"/>
    </source>
</evidence>
<sequence length="148" mass="17087">MRHINAYVCWFPSDFNEGHQILSADWKSDYNGEATILNAVTPLLNPNNFPKVLNIYYNHNATKQGQDIFGADWVATNNPPKSEQVSFRLYIDKLYITSGTVKELQASFTTLRFLPTYNIAQREDESFIMTYNQQKENAGYTQEYNQGL</sequence>
<reference evidence="1 2" key="1">
    <citation type="submission" date="2021-06" db="EMBL/GenBank/DDBJ databases">
        <authorList>
            <person name="Kallberg Y."/>
            <person name="Tangrot J."/>
            <person name="Rosling A."/>
        </authorList>
    </citation>
    <scope>NUCLEOTIDE SEQUENCE [LARGE SCALE GENOMIC DNA]</scope>
    <source>
        <strain evidence="1 2">120-4 pot B 10/14</strain>
    </source>
</reference>
<proteinExistence type="predicted"/>
<name>A0ABN7UKX5_GIGMA</name>
<accession>A0ABN7UKX5</accession>
<dbReference type="Proteomes" id="UP000789901">
    <property type="component" value="Unassembled WGS sequence"/>
</dbReference>
<protein>
    <submittedName>
        <fullName evidence="1">2570_t:CDS:1</fullName>
    </submittedName>
</protein>
<keyword evidence="2" id="KW-1185">Reference proteome</keyword>
<organism evidence="1 2">
    <name type="scientific">Gigaspora margarita</name>
    <dbReference type="NCBI Taxonomy" id="4874"/>
    <lineage>
        <taxon>Eukaryota</taxon>
        <taxon>Fungi</taxon>
        <taxon>Fungi incertae sedis</taxon>
        <taxon>Mucoromycota</taxon>
        <taxon>Glomeromycotina</taxon>
        <taxon>Glomeromycetes</taxon>
        <taxon>Diversisporales</taxon>
        <taxon>Gigasporaceae</taxon>
        <taxon>Gigaspora</taxon>
    </lineage>
</organism>
<evidence type="ECO:0000313" key="1">
    <source>
        <dbReference type="EMBL" id="CAG8601142.1"/>
    </source>
</evidence>
<gene>
    <name evidence="1" type="ORF">GMARGA_LOCUS6890</name>
</gene>
<comment type="caution">
    <text evidence="1">The sequence shown here is derived from an EMBL/GenBank/DDBJ whole genome shotgun (WGS) entry which is preliminary data.</text>
</comment>
<dbReference type="EMBL" id="CAJVQB010003209">
    <property type="protein sequence ID" value="CAG8601142.1"/>
    <property type="molecule type" value="Genomic_DNA"/>
</dbReference>